<keyword evidence="16" id="KW-0723">Serine/threonine-protein kinase</keyword>
<comment type="caution">
    <text evidence="19">The sequence shown here is derived from an EMBL/GenBank/DDBJ whole genome shotgun (WGS) entry which is preliminary data.</text>
</comment>
<dbReference type="InterPro" id="IPR000719">
    <property type="entry name" value="Prot_kinase_dom"/>
</dbReference>
<dbReference type="GO" id="GO:0005524">
    <property type="term" value="F:ATP binding"/>
    <property type="evidence" value="ECO:0007669"/>
    <property type="project" value="UniProtKB-UniRule"/>
</dbReference>
<reference evidence="19" key="2">
    <citation type="submission" date="2023-06" db="EMBL/GenBank/DDBJ databases">
        <authorList>
            <person name="Ma L."/>
            <person name="Liu K.-W."/>
            <person name="Li Z."/>
            <person name="Hsiao Y.-Y."/>
            <person name="Qi Y."/>
            <person name="Fu T."/>
            <person name="Tang G."/>
            <person name="Zhang D."/>
            <person name="Sun W.-H."/>
            <person name="Liu D.-K."/>
            <person name="Li Y."/>
            <person name="Chen G.-Z."/>
            <person name="Liu X.-D."/>
            <person name="Liao X.-Y."/>
            <person name="Jiang Y.-T."/>
            <person name="Yu X."/>
            <person name="Hao Y."/>
            <person name="Huang J."/>
            <person name="Zhao X.-W."/>
            <person name="Ke S."/>
            <person name="Chen Y.-Y."/>
            <person name="Wu W.-L."/>
            <person name="Hsu J.-L."/>
            <person name="Lin Y.-F."/>
            <person name="Huang M.-D."/>
            <person name="Li C.-Y."/>
            <person name="Huang L."/>
            <person name="Wang Z.-W."/>
            <person name="Zhao X."/>
            <person name="Zhong W.-Y."/>
            <person name="Peng D.-H."/>
            <person name="Ahmad S."/>
            <person name="Lan S."/>
            <person name="Zhang J.-S."/>
            <person name="Tsai W.-C."/>
            <person name="Van De Peer Y."/>
            <person name="Liu Z.-J."/>
        </authorList>
    </citation>
    <scope>NUCLEOTIDE SEQUENCE</scope>
    <source>
        <strain evidence="19">CP</strain>
        <tissue evidence="19">Leaves</tissue>
    </source>
</reference>
<evidence type="ECO:0000313" key="19">
    <source>
        <dbReference type="EMBL" id="KAK1291870.1"/>
    </source>
</evidence>
<evidence type="ECO:0000256" key="5">
    <source>
        <dbReference type="ARBA" id="ARBA00022679"/>
    </source>
</evidence>
<evidence type="ECO:0000256" key="11">
    <source>
        <dbReference type="ARBA" id="ARBA00022989"/>
    </source>
</evidence>
<dbReference type="GO" id="GO:0005886">
    <property type="term" value="C:plasma membrane"/>
    <property type="evidence" value="ECO:0007669"/>
    <property type="project" value="UniProtKB-SubCell"/>
</dbReference>
<evidence type="ECO:0000256" key="15">
    <source>
        <dbReference type="PROSITE-ProRule" id="PRU10141"/>
    </source>
</evidence>
<dbReference type="Gene3D" id="3.30.200.20">
    <property type="entry name" value="Phosphorylase Kinase, domain 1"/>
    <property type="match status" value="1"/>
</dbReference>
<name>A0AAV9CSP8_ACOCL</name>
<dbReference type="EMBL" id="JAUJYO010000017">
    <property type="protein sequence ID" value="KAK1291870.1"/>
    <property type="molecule type" value="Genomic_DNA"/>
</dbReference>
<keyword evidence="6" id="KW-0812">Transmembrane</keyword>
<keyword evidence="9 19" id="KW-0418">Kinase</keyword>
<keyword evidence="8 15" id="KW-0547">Nucleotide-binding</keyword>
<comment type="subcellular location">
    <subcellularLocation>
        <location evidence="1">Cell membrane</location>
        <topology evidence="1">Single-pass type I membrane protein</topology>
    </subcellularLocation>
</comment>
<evidence type="ECO:0000256" key="8">
    <source>
        <dbReference type="ARBA" id="ARBA00022741"/>
    </source>
</evidence>
<keyword evidence="12" id="KW-0472">Membrane</keyword>
<keyword evidence="14" id="KW-0325">Glycoprotein</keyword>
<dbReference type="InterPro" id="IPR011009">
    <property type="entry name" value="Kinase-like_dom_sf"/>
</dbReference>
<dbReference type="PROSITE" id="PS50011">
    <property type="entry name" value="PROTEIN_KINASE_DOM"/>
    <property type="match status" value="1"/>
</dbReference>
<keyword evidence="11" id="KW-1133">Transmembrane helix</keyword>
<evidence type="ECO:0000256" key="9">
    <source>
        <dbReference type="ARBA" id="ARBA00022777"/>
    </source>
</evidence>
<dbReference type="Proteomes" id="UP001180020">
    <property type="component" value="Unassembled WGS sequence"/>
</dbReference>
<evidence type="ECO:0000256" key="4">
    <source>
        <dbReference type="ARBA" id="ARBA00022475"/>
    </source>
</evidence>
<dbReference type="Pfam" id="PF00069">
    <property type="entry name" value="Pkinase"/>
    <property type="match status" value="1"/>
</dbReference>
<dbReference type="GO" id="GO:0002229">
    <property type="term" value="P:defense response to oomycetes"/>
    <property type="evidence" value="ECO:0007669"/>
    <property type="project" value="UniProtKB-ARBA"/>
</dbReference>
<dbReference type="FunFam" id="1.10.510.10:FF:000240">
    <property type="entry name" value="Lectin-domain containing receptor kinase A4.3"/>
    <property type="match status" value="1"/>
</dbReference>
<dbReference type="FunFam" id="3.30.200.20:FF:000162">
    <property type="entry name" value="Adenine nucleotide alpha hydrolase-like domain kinase"/>
    <property type="match status" value="1"/>
</dbReference>
<evidence type="ECO:0000256" key="7">
    <source>
        <dbReference type="ARBA" id="ARBA00022729"/>
    </source>
</evidence>
<evidence type="ECO:0000256" key="10">
    <source>
        <dbReference type="ARBA" id="ARBA00022840"/>
    </source>
</evidence>
<comment type="similarity">
    <text evidence="16">Belongs to the protein kinase superfamily.</text>
</comment>
<dbReference type="PROSITE" id="PS00107">
    <property type="entry name" value="PROTEIN_KINASE_ATP"/>
    <property type="match status" value="1"/>
</dbReference>
<dbReference type="SUPFAM" id="SSF56112">
    <property type="entry name" value="Protein kinase-like (PK-like)"/>
    <property type="match status" value="1"/>
</dbReference>
<protein>
    <submittedName>
        <fullName evidence="19">L-type lectin-domain containing receptor kinase IX.2</fullName>
    </submittedName>
</protein>
<feature type="binding site" evidence="15">
    <location>
        <position position="75"/>
    </location>
    <ligand>
        <name>ATP</name>
        <dbReference type="ChEBI" id="CHEBI:30616"/>
    </ligand>
</feature>
<dbReference type="PANTHER" id="PTHR27007">
    <property type="match status" value="1"/>
</dbReference>
<keyword evidence="20" id="KW-1185">Reference proteome</keyword>
<feature type="domain" description="Protein kinase" evidence="18">
    <location>
        <begin position="46"/>
        <end position="338"/>
    </location>
</feature>
<dbReference type="AlphaFoldDB" id="A0AAV9CSP8"/>
<dbReference type="InterPro" id="IPR050528">
    <property type="entry name" value="L-type_Lectin-RKs"/>
</dbReference>
<evidence type="ECO:0000256" key="6">
    <source>
        <dbReference type="ARBA" id="ARBA00022692"/>
    </source>
</evidence>
<dbReference type="InterPro" id="IPR008271">
    <property type="entry name" value="Ser/Thr_kinase_AS"/>
</dbReference>
<comment type="similarity">
    <text evidence="2">In the N-terminal section; belongs to the leguminous lectin family.</text>
</comment>
<accession>A0AAV9CSP8</accession>
<keyword evidence="13 19" id="KW-0675">Receptor</keyword>
<gene>
    <name evidence="19" type="primary">LECRK92</name>
    <name evidence="19" type="ORF">QJS10_CPB17g02486</name>
</gene>
<keyword evidence="5" id="KW-0808">Transferase</keyword>
<feature type="region of interest" description="Disordered" evidence="17">
    <location>
        <begin position="339"/>
        <end position="359"/>
    </location>
</feature>
<keyword evidence="4" id="KW-1003">Cell membrane</keyword>
<dbReference type="InterPro" id="IPR017441">
    <property type="entry name" value="Protein_kinase_ATP_BS"/>
</dbReference>
<proteinExistence type="inferred from homology"/>
<reference evidence="19" key="1">
    <citation type="journal article" date="2023" name="Nat. Commun.">
        <title>Diploid and tetraploid genomes of Acorus and the evolution of monocots.</title>
        <authorList>
            <person name="Ma L."/>
            <person name="Liu K.W."/>
            <person name="Li Z."/>
            <person name="Hsiao Y.Y."/>
            <person name="Qi Y."/>
            <person name="Fu T."/>
            <person name="Tang G.D."/>
            <person name="Zhang D."/>
            <person name="Sun W.H."/>
            <person name="Liu D.K."/>
            <person name="Li Y."/>
            <person name="Chen G.Z."/>
            <person name="Liu X.D."/>
            <person name="Liao X.Y."/>
            <person name="Jiang Y.T."/>
            <person name="Yu X."/>
            <person name="Hao Y."/>
            <person name="Huang J."/>
            <person name="Zhao X.W."/>
            <person name="Ke S."/>
            <person name="Chen Y.Y."/>
            <person name="Wu W.L."/>
            <person name="Hsu J.L."/>
            <person name="Lin Y.F."/>
            <person name="Huang M.D."/>
            <person name="Li C.Y."/>
            <person name="Huang L."/>
            <person name="Wang Z.W."/>
            <person name="Zhao X."/>
            <person name="Zhong W.Y."/>
            <person name="Peng D.H."/>
            <person name="Ahmad S."/>
            <person name="Lan S."/>
            <person name="Zhang J.S."/>
            <person name="Tsai W.C."/>
            <person name="Van de Peer Y."/>
            <person name="Liu Z.J."/>
        </authorList>
    </citation>
    <scope>NUCLEOTIDE SEQUENCE</scope>
    <source>
        <strain evidence="19">CP</strain>
    </source>
</reference>
<keyword evidence="10 15" id="KW-0067">ATP-binding</keyword>
<evidence type="ECO:0000256" key="12">
    <source>
        <dbReference type="ARBA" id="ARBA00023136"/>
    </source>
</evidence>
<organism evidence="19 20">
    <name type="scientific">Acorus calamus</name>
    <name type="common">Sweet flag</name>
    <dbReference type="NCBI Taxonomy" id="4465"/>
    <lineage>
        <taxon>Eukaryota</taxon>
        <taxon>Viridiplantae</taxon>
        <taxon>Streptophyta</taxon>
        <taxon>Embryophyta</taxon>
        <taxon>Tracheophyta</taxon>
        <taxon>Spermatophyta</taxon>
        <taxon>Magnoliopsida</taxon>
        <taxon>Liliopsida</taxon>
        <taxon>Acoraceae</taxon>
        <taxon>Acorus</taxon>
    </lineage>
</organism>
<dbReference type="Gene3D" id="1.10.510.10">
    <property type="entry name" value="Transferase(Phosphotransferase) domain 1"/>
    <property type="match status" value="1"/>
</dbReference>
<keyword evidence="7" id="KW-0732">Signal</keyword>
<evidence type="ECO:0000256" key="17">
    <source>
        <dbReference type="SAM" id="MobiDB-lite"/>
    </source>
</evidence>
<dbReference type="PROSITE" id="PS00108">
    <property type="entry name" value="PROTEIN_KINASE_ST"/>
    <property type="match status" value="1"/>
</dbReference>
<evidence type="ECO:0000256" key="2">
    <source>
        <dbReference type="ARBA" id="ARBA00008536"/>
    </source>
</evidence>
<sequence length="463" mass="52555">MWKMWARGGAATTTTTTTTDDDLNLELERWPQKFPYSKLVIATKNFKEDRWLGEGGFGVVYRGFLDDVGRDVAIKRLSDYGFQGLNEYLSEVRVMSRLRHRNVIQLFGYCHETDRPLLVYELAPNGSLDSQLFKSKGPTTLSWARRRKIVRGLAYALRYLQEECTQSIVHRDIKPSNVYLDKNFEVKLGDFGLSMLVDDRNELDVDVNNLGYSVSDGISTRVMGTHGYADPEYVCTGRISKESDLYGFGIVALQIACGKTAIIKDTRQLFLTDWIWEFYKNGKLMEAVDQRLGMNFDHEEMERLMMLGLWCTNPSRKKRPSIRQIIGVLDFEAPLPELEMPPDRRLSPETTVNSPQTLPPVIAPASSSTSPPICNNTNSQPSCAVANSKKIFIGLQGRCTDKIFASGIIKDMTGEMGWSKTYTYSREIKTNTKTISGKMYRSPHRDSSSSSSIHVYRTNKIQF</sequence>
<comment type="similarity">
    <text evidence="3">In the C-terminal section; belongs to the protein kinase superfamily. Ser/Thr protein kinase family.</text>
</comment>
<evidence type="ECO:0000256" key="3">
    <source>
        <dbReference type="ARBA" id="ARBA00010217"/>
    </source>
</evidence>
<evidence type="ECO:0000313" key="20">
    <source>
        <dbReference type="Proteomes" id="UP001180020"/>
    </source>
</evidence>
<evidence type="ECO:0000256" key="14">
    <source>
        <dbReference type="ARBA" id="ARBA00023180"/>
    </source>
</evidence>
<dbReference type="GO" id="GO:0004674">
    <property type="term" value="F:protein serine/threonine kinase activity"/>
    <property type="evidence" value="ECO:0007669"/>
    <property type="project" value="UniProtKB-KW"/>
</dbReference>
<evidence type="ECO:0000256" key="13">
    <source>
        <dbReference type="ARBA" id="ARBA00023170"/>
    </source>
</evidence>
<evidence type="ECO:0000256" key="1">
    <source>
        <dbReference type="ARBA" id="ARBA00004251"/>
    </source>
</evidence>
<evidence type="ECO:0000256" key="16">
    <source>
        <dbReference type="RuleBase" id="RU000304"/>
    </source>
</evidence>
<dbReference type="SMART" id="SM00220">
    <property type="entry name" value="S_TKc"/>
    <property type="match status" value="1"/>
</dbReference>
<evidence type="ECO:0000259" key="18">
    <source>
        <dbReference type="PROSITE" id="PS50011"/>
    </source>
</evidence>